<reference evidence="2 3" key="1">
    <citation type="submission" date="2021-06" db="EMBL/GenBank/DDBJ databases">
        <title>Caerostris extrusa draft genome.</title>
        <authorList>
            <person name="Kono N."/>
            <person name="Arakawa K."/>
        </authorList>
    </citation>
    <scope>NUCLEOTIDE SEQUENCE [LARGE SCALE GENOMIC DNA]</scope>
</reference>
<feature type="signal peptide" evidence="1">
    <location>
        <begin position="1"/>
        <end position="22"/>
    </location>
</feature>
<evidence type="ECO:0000313" key="3">
    <source>
        <dbReference type="Proteomes" id="UP001054945"/>
    </source>
</evidence>
<proteinExistence type="predicted"/>
<accession>A0AAV4Y2I2</accession>
<sequence length="87" mass="9433">MFASNCLLYCIINLWVFGKLRASYCSSSSRERALPCRGGGMLIDSNGSPLQLLSPSDPAARIIPPSSQPPAELGIPFCVHVRRLINT</sequence>
<comment type="caution">
    <text evidence="2">The sequence shown here is derived from an EMBL/GenBank/DDBJ whole genome shotgun (WGS) entry which is preliminary data.</text>
</comment>
<keyword evidence="3" id="KW-1185">Reference proteome</keyword>
<feature type="chain" id="PRO_5043607509" description="Secreted protein" evidence="1">
    <location>
        <begin position="23"/>
        <end position="87"/>
    </location>
</feature>
<protein>
    <recommendedName>
        <fullName evidence="4">Secreted protein</fullName>
    </recommendedName>
</protein>
<name>A0AAV4Y2I2_CAEEX</name>
<keyword evidence="1" id="KW-0732">Signal</keyword>
<dbReference type="AlphaFoldDB" id="A0AAV4Y2I2"/>
<evidence type="ECO:0000256" key="1">
    <source>
        <dbReference type="SAM" id="SignalP"/>
    </source>
</evidence>
<evidence type="ECO:0000313" key="2">
    <source>
        <dbReference type="EMBL" id="GIZ01200.1"/>
    </source>
</evidence>
<organism evidence="2 3">
    <name type="scientific">Caerostris extrusa</name>
    <name type="common">Bark spider</name>
    <name type="synonym">Caerostris bankana</name>
    <dbReference type="NCBI Taxonomy" id="172846"/>
    <lineage>
        <taxon>Eukaryota</taxon>
        <taxon>Metazoa</taxon>
        <taxon>Ecdysozoa</taxon>
        <taxon>Arthropoda</taxon>
        <taxon>Chelicerata</taxon>
        <taxon>Arachnida</taxon>
        <taxon>Araneae</taxon>
        <taxon>Araneomorphae</taxon>
        <taxon>Entelegynae</taxon>
        <taxon>Araneoidea</taxon>
        <taxon>Araneidae</taxon>
        <taxon>Caerostris</taxon>
    </lineage>
</organism>
<evidence type="ECO:0008006" key="4">
    <source>
        <dbReference type="Google" id="ProtNLM"/>
    </source>
</evidence>
<dbReference type="Proteomes" id="UP001054945">
    <property type="component" value="Unassembled WGS sequence"/>
</dbReference>
<dbReference type="EMBL" id="BPLR01001264">
    <property type="protein sequence ID" value="GIZ01200.1"/>
    <property type="molecule type" value="Genomic_DNA"/>
</dbReference>
<gene>
    <name evidence="2" type="ORF">CEXT_697511</name>
</gene>